<evidence type="ECO:0000313" key="2">
    <source>
        <dbReference type="Proteomes" id="UP000287166"/>
    </source>
</evidence>
<dbReference type="EMBL" id="BFAD01000005">
    <property type="protein sequence ID" value="GBE83184.1"/>
    <property type="molecule type" value="Genomic_DNA"/>
</dbReference>
<proteinExistence type="predicted"/>
<organism evidence="1 2">
    <name type="scientific">Sparassis crispa</name>
    <dbReference type="NCBI Taxonomy" id="139825"/>
    <lineage>
        <taxon>Eukaryota</taxon>
        <taxon>Fungi</taxon>
        <taxon>Dikarya</taxon>
        <taxon>Basidiomycota</taxon>
        <taxon>Agaricomycotina</taxon>
        <taxon>Agaricomycetes</taxon>
        <taxon>Polyporales</taxon>
        <taxon>Sparassidaceae</taxon>
        <taxon>Sparassis</taxon>
    </lineage>
</organism>
<dbReference type="GeneID" id="38780101"/>
<dbReference type="InParanoid" id="A0A401GN61"/>
<name>A0A401GN61_9APHY</name>
<dbReference type="Proteomes" id="UP000287166">
    <property type="component" value="Unassembled WGS sequence"/>
</dbReference>
<comment type="caution">
    <text evidence="1">The sequence shown here is derived from an EMBL/GenBank/DDBJ whole genome shotgun (WGS) entry which is preliminary data.</text>
</comment>
<evidence type="ECO:0000313" key="1">
    <source>
        <dbReference type="EMBL" id="GBE83184.1"/>
    </source>
</evidence>
<dbReference type="RefSeq" id="XP_027614097.1">
    <property type="nucleotide sequence ID" value="XM_027758296.1"/>
</dbReference>
<gene>
    <name evidence="1" type="ORF">SCP_0502310</name>
</gene>
<sequence length="88" mass="9596">MLPPFRPGNRELAQLAAPAVIGGLAHVLRILQPLVRYVRLHLTLNVVKRAGAYLEPALHLSPLPDVARQRIKDHTVKAQGGESHPFAG</sequence>
<reference evidence="1 2" key="1">
    <citation type="journal article" date="2018" name="Sci. Rep.">
        <title>Genome sequence of the cauliflower mushroom Sparassis crispa (Hanabiratake) and its association with beneficial usage.</title>
        <authorList>
            <person name="Kiyama R."/>
            <person name="Furutani Y."/>
            <person name="Kawaguchi K."/>
            <person name="Nakanishi T."/>
        </authorList>
    </citation>
    <scope>NUCLEOTIDE SEQUENCE [LARGE SCALE GENOMIC DNA]</scope>
</reference>
<accession>A0A401GN61</accession>
<dbReference type="AlphaFoldDB" id="A0A401GN61"/>
<protein>
    <submittedName>
        <fullName evidence="1">Uncharacterized protein</fullName>
    </submittedName>
</protein>
<keyword evidence="2" id="KW-1185">Reference proteome</keyword>